<comment type="caution">
    <text evidence="6">The sequence shown here is derived from an EMBL/GenBank/DDBJ whole genome shotgun (WGS) entry which is preliminary data.</text>
</comment>
<evidence type="ECO:0000313" key="6">
    <source>
        <dbReference type="EMBL" id="OBQ46563.1"/>
    </source>
</evidence>
<protein>
    <submittedName>
        <fullName evidence="6">Beta-lactamase</fullName>
    </submittedName>
</protein>
<evidence type="ECO:0000256" key="1">
    <source>
        <dbReference type="ARBA" id="ARBA00001947"/>
    </source>
</evidence>
<dbReference type="InterPro" id="IPR036866">
    <property type="entry name" value="RibonucZ/Hydroxyglut_hydro"/>
</dbReference>
<dbReference type="STRING" id="1560234.SP90_11765"/>
<keyword evidence="2" id="KW-0479">Metal-binding</keyword>
<dbReference type="InterPro" id="IPR051453">
    <property type="entry name" value="MBL_Glyoxalase_II"/>
</dbReference>
<dbReference type="PATRIC" id="fig|1560234.3.peg.1445"/>
<dbReference type="GO" id="GO:0016787">
    <property type="term" value="F:hydrolase activity"/>
    <property type="evidence" value="ECO:0007669"/>
    <property type="project" value="UniProtKB-KW"/>
</dbReference>
<proteinExistence type="predicted"/>
<organism evidence="6 7">
    <name type="scientific">Halodesulfovibrio spirochaetisodalis</name>
    <dbReference type="NCBI Taxonomy" id="1560234"/>
    <lineage>
        <taxon>Bacteria</taxon>
        <taxon>Pseudomonadati</taxon>
        <taxon>Thermodesulfobacteriota</taxon>
        <taxon>Desulfovibrionia</taxon>
        <taxon>Desulfovibrionales</taxon>
        <taxon>Desulfovibrionaceae</taxon>
        <taxon>Halodesulfovibrio</taxon>
    </lineage>
</organism>
<dbReference type="Gene3D" id="3.60.15.10">
    <property type="entry name" value="Ribonuclease Z/Hydroxyacylglutathione hydrolase-like"/>
    <property type="match status" value="1"/>
</dbReference>
<dbReference type="PANTHER" id="PTHR46233">
    <property type="entry name" value="HYDROXYACYLGLUTATHIONE HYDROLASE GLOC"/>
    <property type="match status" value="1"/>
</dbReference>
<keyword evidence="4" id="KW-0862">Zinc</keyword>
<dbReference type="SMART" id="SM00849">
    <property type="entry name" value="Lactamase_B"/>
    <property type="match status" value="1"/>
</dbReference>
<feature type="domain" description="Metallo-beta-lactamase" evidence="5">
    <location>
        <begin position="12"/>
        <end position="187"/>
    </location>
</feature>
<dbReference type="GO" id="GO:0046872">
    <property type="term" value="F:metal ion binding"/>
    <property type="evidence" value="ECO:0007669"/>
    <property type="project" value="UniProtKB-KW"/>
</dbReference>
<gene>
    <name evidence="6" type="ORF">SP90_11765</name>
</gene>
<dbReference type="EMBL" id="JXMS01000021">
    <property type="protein sequence ID" value="OBQ46563.1"/>
    <property type="molecule type" value="Genomic_DNA"/>
</dbReference>
<evidence type="ECO:0000256" key="2">
    <source>
        <dbReference type="ARBA" id="ARBA00022723"/>
    </source>
</evidence>
<evidence type="ECO:0000313" key="7">
    <source>
        <dbReference type="Proteomes" id="UP000091979"/>
    </source>
</evidence>
<dbReference type="Proteomes" id="UP000091979">
    <property type="component" value="Unassembled WGS sequence"/>
</dbReference>
<evidence type="ECO:0000256" key="3">
    <source>
        <dbReference type="ARBA" id="ARBA00022801"/>
    </source>
</evidence>
<dbReference type="PANTHER" id="PTHR46233:SF3">
    <property type="entry name" value="HYDROXYACYLGLUTATHIONE HYDROLASE GLOC"/>
    <property type="match status" value="1"/>
</dbReference>
<dbReference type="OrthoDB" id="9802991at2"/>
<evidence type="ECO:0000256" key="4">
    <source>
        <dbReference type="ARBA" id="ARBA00022833"/>
    </source>
</evidence>
<name>A0A1B7XB03_9BACT</name>
<dbReference type="SUPFAM" id="SSF56281">
    <property type="entry name" value="Metallo-hydrolase/oxidoreductase"/>
    <property type="match status" value="1"/>
</dbReference>
<sequence length="208" mass="22610">MQVKTFPLGPLETNCYVLFHEGKAIAVDPGGEPDSVVEFLKKEGLTLTHILITHFHFDHLYGVKALQEATDAVVIGSSGDAALLDSEVGQGGMWGFPKVPAFSFTPINEGEHTFMDLNCKVLATPGHSAGSLSFYFADAAVVFVGDLLFYRAIGRTDLPGGDFDVLKRSVTEKIFALPPETVVYSGHGPHSSVKDEELNNPYFSDFKR</sequence>
<dbReference type="AlphaFoldDB" id="A0A1B7XB03"/>
<evidence type="ECO:0000259" key="5">
    <source>
        <dbReference type="SMART" id="SM00849"/>
    </source>
</evidence>
<comment type="cofactor">
    <cofactor evidence="1">
        <name>Zn(2+)</name>
        <dbReference type="ChEBI" id="CHEBI:29105"/>
    </cofactor>
</comment>
<dbReference type="InterPro" id="IPR001279">
    <property type="entry name" value="Metallo-B-lactamas"/>
</dbReference>
<keyword evidence="3" id="KW-0378">Hydrolase</keyword>
<dbReference type="CDD" id="cd06262">
    <property type="entry name" value="metallo-hydrolase-like_MBL-fold"/>
    <property type="match status" value="1"/>
</dbReference>
<dbReference type="Pfam" id="PF00753">
    <property type="entry name" value="Lactamase_B"/>
    <property type="match status" value="1"/>
</dbReference>
<dbReference type="RefSeq" id="WP_066856333.1">
    <property type="nucleotide sequence ID" value="NZ_JXMS01000021.1"/>
</dbReference>
<keyword evidence="7" id="KW-1185">Reference proteome</keyword>
<accession>A0A1B7XB03</accession>
<reference evidence="6 7" key="1">
    <citation type="submission" date="2015-01" db="EMBL/GenBank/DDBJ databases">
        <title>Desulfovibrio sp. JC271 draft genome sequence.</title>
        <authorList>
            <person name="Shivani Y."/>
            <person name="Subhash Y."/>
            <person name="Sasikala C."/>
            <person name="Ramana C.V."/>
        </authorList>
    </citation>
    <scope>NUCLEOTIDE SEQUENCE [LARGE SCALE GENOMIC DNA]</scope>
    <source>
        <strain evidence="6 7">JC271</strain>
    </source>
</reference>